<dbReference type="Pfam" id="PF00057">
    <property type="entry name" value="Ldl_recept_a"/>
    <property type="match status" value="1"/>
</dbReference>
<dbReference type="InterPro" id="IPR002172">
    <property type="entry name" value="LDrepeatLR_classA_rpt"/>
</dbReference>
<dbReference type="SUPFAM" id="SSF49899">
    <property type="entry name" value="Concanavalin A-like lectins/glucanases"/>
    <property type="match status" value="1"/>
</dbReference>
<reference evidence="12" key="1">
    <citation type="submission" date="2023-06" db="EMBL/GenBank/DDBJ databases">
        <authorList>
            <person name="Delattre M."/>
        </authorList>
    </citation>
    <scope>NUCLEOTIDE SEQUENCE</scope>
    <source>
        <strain evidence="12">AF72</strain>
    </source>
</reference>
<feature type="disulfide bond" evidence="3">
    <location>
        <begin position="1029"/>
        <end position="1038"/>
    </location>
</feature>
<evidence type="ECO:0000256" key="7">
    <source>
        <dbReference type="SAM" id="SignalP"/>
    </source>
</evidence>
<evidence type="ECO:0000313" key="12">
    <source>
        <dbReference type="EMBL" id="CAJ0574519.1"/>
    </source>
</evidence>
<evidence type="ECO:0000256" key="1">
    <source>
        <dbReference type="ARBA" id="ARBA00022737"/>
    </source>
</evidence>
<gene>
    <name evidence="12" type="ORF">MSPICULIGERA_LOCUS12852</name>
</gene>
<dbReference type="InterPro" id="IPR000436">
    <property type="entry name" value="Sushi_SCR_CCP_dom"/>
</dbReference>
<keyword evidence="6" id="KW-0472">Membrane</keyword>
<dbReference type="Gene3D" id="2.10.25.10">
    <property type="entry name" value="Laminin"/>
    <property type="match status" value="2"/>
</dbReference>
<keyword evidence="13" id="KW-1185">Reference proteome</keyword>
<dbReference type="PROSITE" id="PS50026">
    <property type="entry name" value="EGF_3"/>
    <property type="match status" value="3"/>
</dbReference>
<dbReference type="InterPro" id="IPR035976">
    <property type="entry name" value="Sushi/SCR/CCP_sf"/>
</dbReference>
<protein>
    <submittedName>
        <fullName evidence="12">Uncharacterized protein</fullName>
    </submittedName>
</protein>
<feature type="domain" description="C-type lectin" evidence="9">
    <location>
        <begin position="53"/>
        <end position="184"/>
    </location>
</feature>
<feature type="domain" description="HYR" evidence="10">
    <location>
        <begin position="1245"/>
        <end position="1324"/>
    </location>
</feature>
<dbReference type="PANTHER" id="PTHR24033:SF151">
    <property type="entry name" value="NOTCH 2"/>
    <property type="match status" value="1"/>
</dbReference>
<dbReference type="InterPro" id="IPR036055">
    <property type="entry name" value="LDL_receptor-like_sf"/>
</dbReference>
<evidence type="ECO:0000259" key="8">
    <source>
        <dbReference type="PROSITE" id="PS50026"/>
    </source>
</evidence>
<evidence type="ECO:0000259" key="11">
    <source>
        <dbReference type="PROSITE" id="PS50923"/>
    </source>
</evidence>
<dbReference type="CDD" id="cd00054">
    <property type="entry name" value="EGF_CA"/>
    <property type="match status" value="1"/>
</dbReference>
<dbReference type="InterPro" id="IPR001881">
    <property type="entry name" value="EGF-like_Ca-bd_dom"/>
</dbReference>
<dbReference type="PROSITE" id="PS50923">
    <property type="entry name" value="SUSHI"/>
    <property type="match status" value="1"/>
</dbReference>
<feature type="domain" description="EGF-like" evidence="8">
    <location>
        <begin position="998"/>
        <end position="1039"/>
    </location>
</feature>
<evidence type="ECO:0000256" key="3">
    <source>
        <dbReference type="PROSITE-ProRule" id="PRU00076"/>
    </source>
</evidence>
<dbReference type="PROSITE" id="PS50825">
    <property type="entry name" value="HYR"/>
    <property type="match status" value="1"/>
</dbReference>
<dbReference type="InterPro" id="IPR003410">
    <property type="entry name" value="HYR_dom"/>
</dbReference>
<dbReference type="SMART" id="SM00192">
    <property type="entry name" value="LDLa"/>
    <property type="match status" value="1"/>
</dbReference>
<organism evidence="12 13">
    <name type="scientific">Mesorhabditis spiculigera</name>
    <dbReference type="NCBI Taxonomy" id="96644"/>
    <lineage>
        <taxon>Eukaryota</taxon>
        <taxon>Metazoa</taxon>
        <taxon>Ecdysozoa</taxon>
        <taxon>Nematoda</taxon>
        <taxon>Chromadorea</taxon>
        <taxon>Rhabditida</taxon>
        <taxon>Rhabditina</taxon>
        <taxon>Rhabditomorpha</taxon>
        <taxon>Rhabditoidea</taxon>
        <taxon>Rhabditidae</taxon>
        <taxon>Mesorhabditinae</taxon>
        <taxon>Mesorhabditis</taxon>
    </lineage>
</organism>
<evidence type="ECO:0000256" key="5">
    <source>
        <dbReference type="SAM" id="MobiDB-lite"/>
    </source>
</evidence>
<feature type="domain" description="Sushi" evidence="11">
    <location>
        <begin position="462"/>
        <end position="521"/>
    </location>
</feature>
<dbReference type="PROSITE" id="PS00022">
    <property type="entry name" value="EGF_1"/>
    <property type="match status" value="2"/>
</dbReference>
<feature type="region of interest" description="Disordered" evidence="5">
    <location>
        <begin position="1906"/>
        <end position="1994"/>
    </location>
</feature>
<keyword evidence="4" id="KW-0768">Sushi</keyword>
<dbReference type="SMART" id="SM00032">
    <property type="entry name" value="CCP"/>
    <property type="match status" value="1"/>
</dbReference>
<dbReference type="SUPFAM" id="SSF57424">
    <property type="entry name" value="LDL receptor-like module"/>
    <property type="match status" value="1"/>
</dbReference>
<dbReference type="SUPFAM" id="SSF57535">
    <property type="entry name" value="Complement control module/SCR domain"/>
    <property type="match status" value="1"/>
</dbReference>
<dbReference type="InterPro" id="IPR051830">
    <property type="entry name" value="NOTCH_homolog"/>
</dbReference>
<comment type="caution">
    <text evidence="3">Lacks conserved residue(s) required for the propagation of feature annotation.</text>
</comment>
<dbReference type="Pfam" id="PF02494">
    <property type="entry name" value="HYR"/>
    <property type="match status" value="1"/>
</dbReference>
<dbReference type="InterPro" id="IPR000742">
    <property type="entry name" value="EGF"/>
</dbReference>
<keyword evidence="2 3" id="KW-1015">Disulfide bond</keyword>
<feature type="non-terminal residue" evidence="12">
    <location>
        <position position="1"/>
    </location>
</feature>
<dbReference type="InterPro" id="IPR016187">
    <property type="entry name" value="CTDL_fold"/>
</dbReference>
<keyword evidence="6" id="KW-1133">Transmembrane helix</keyword>
<feature type="chain" id="PRO_5041232955" evidence="7">
    <location>
        <begin position="27"/>
        <end position="1994"/>
    </location>
</feature>
<feature type="compositionally biased region" description="Acidic residues" evidence="5">
    <location>
        <begin position="1980"/>
        <end position="1994"/>
    </location>
</feature>
<dbReference type="InterPro" id="IPR013320">
    <property type="entry name" value="ConA-like_dom_sf"/>
</dbReference>
<feature type="signal peptide" evidence="7">
    <location>
        <begin position="1"/>
        <end position="26"/>
    </location>
</feature>
<dbReference type="SUPFAM" id="SSF57184">
    <property type="entry name" value="Growth factor receptor domain"/>
    <property type="match status" value="1"/>
</dbReference>
<dbReference type="PROSITE" id="PS50068">
    <property type="entry name" value="LDLRA_2"/>
    <property type="match status" value="1"/>
</dbReference>
<dbReference type="SMART" id="SM01411">
    <property type="entry name" value="Ephrin_rec_like"/>
    <property type="match status" value="3"/>
</dbReference>
<dbReference type="PANTHER" id="PTHR24033">
    <property type="entry name" value="EGF-LIKE DOMAIN-CONTAINING PROTEIN"/>
    <property type="match status" value="1"/>
</dbReference>
<dbReference type="Gene3D" id="4.10.400.10">
    <property type="entry name" value="Low-density Lipoprotein Receptor"/>
    <property type="match status" value="1"/>
</dbReference>
<dbReference type="CDD" id="cd00112">
    <property type="entry name" value="LDLa"/>
    <property type="match status" value="1"/>
</dbReference>
<dbReference type="EMBL" id="CATQJA010002631">
    <property type="protein sequence ID" value="CAJ0574519.1"/>
    <property type="molecule type" value="Genomic_DNA"/>
</dbReference>
<keyword evidence="7" id="KW-0732">Signal</keyword>
<dbReference type="PROSITE" id="PS50041">
    <property type="entry name" value="C_TYPE_LECTIN_2"/>
    <property type="match status" value="1"/>
</dbReference>
<keyword evidence="6" id="KW-0812">Transmembrane</keyword>
<dbReference type="GO" id="GO:0005509">
    <property type="term" value="F:calcium ion binding"/>
    <property type="evidence" value="ECO:0007669"/>
    <property type="project" value="InterPro"/>
</dbReference>
<dbReference type="Pfam" id="PF07699">
    <property type="entry name" value="Ephrin_rec_like"/>
    <property type="match status" value="2"/>
</dbReference>
<feature type="disulfide bond" evidence="4">
    <location>
        <begin position="492"/>
        <end position="519"/>
    </location>
</feature>
<evidence type="ECO:0000256" key="6">
    <source>
        <dbReference type="SAM" id="Phobius"/>
    </source>
</evidence>
<dbReference type="InterPro" id="IPR009030">
    <property type="entry name" value="Growth_fac_rcpt_cys_sf"/>
</dbReference>
<feature type="disulfide bond" evidence="3">
    <location>
        <begin position="950"/>
        <end position="959"/>
    </location>
</feature>
<dbReference type="SUPFAM" id="SSF57196">
    <property type="entry name" value="EGF/Laminin"/>
    <property type="match status" value="2"/>
</dbReference>
<keyword evidence="3" id="KW-0245">EGF-like domain</keyword>
<evidence type="ECO:0000256" key="2">
    <source>
        <dbReference type="ARBA" id="ARBA00023157"/>
    </source>
</evidence>
<dbReference type="SUPFAM" id="SSF56436">
    <property type="entry name" value="C-type lectin-like"/>
    <property type="match status" value="1"/>
</dbReference>
<evidence type="ECO:0000259" key="9">
    <source>
        <dbReference type="PROSITE" id="PS50041"/>
    </source>
</evidence>
<dbReference type="SMART" id="SM00181">
    <property type="entry name" value="EGF"/>
    <property type="match status" value="6"/>
</dbReference>
<dbReference type="Gene3D" id="2.90.20.10">
    <property type="entry name" value="Plasmodium vivax P25 domain"/>
    <property type="match status" value="1"/>
</dbReference>
<feature type="domain" description="EGF-like" evidence="8">
    <location>
        <begin position="962"/>
        <end position="996"/>
    </location>
</feature>
<name>A0AA36CSJ4_9BILA</name>
<evidence type="ECO:0000313" key="13">
    <source>
        <dbReference type="Proteomes" id="UP001177023"/>
    </source>
</evidence>
<dbReference type="CDD" id="cd00033">
    <property type="entry name" value="CCP"/>
    <property type="match status" value="1"/>
</dbReference>
<feature type="domain" description="EGF-like" evidence="8">
    <location>
        <begin position="919"/>
        <end position="960"/>
    </location>
</feature>
<sequence>MRTRPPDARLWLFGTVLLFLLGKSWAQYPYSWSKGNARLWCNISSVDGDWQQVGTSCFMSNPAQRVPFASSLSLCKRTNNTYPARLDNFLVLRAMLKMRLFQESTMWTGYSTSDLRELSSISMAGNFSVFNPSWAFSQPTLGESGDSRCVAVTVRNSSEVLQETLEQIGWSLRNCSETLPVLCETFACRDDEWRCGDNSRCIPKSAVNDGFRDCADGSDEVDLSTIDLENLPAGFQGRRRYPVNRTIVLRDKEGILEVSFEQPQTRRWRIDNPGRSSVMLVISGQIPSGSVLNISSCTSAQLSLGSDFQLPLITASADPCIQLALVSSRPAYGSLQIKYYRACPAFTSSPSGTVILNGPFATSTPTWPPGSDLSPTYLTPAVLSYSFVVGPKSPRAISILVDELRLDETTIMTISSPTGESRTLNAGCLPLCQSAMHFSQSPLKFFISSASGRFVIKLRYSQECPSPDIPRDVEVDPEIPHRTLGSTVTARCPDGRFLAGPEQIECLFGGVWSARIGECVETSIFCPLPVVSNGYPIGYERNLLIVQVIICLVDVLTRRGHDALVSCEICEFGEQIGEVRFNVWSGWAVDTRAGVQFSGMPPARADDQQQHPGQHDGARLASAQYEATNNEVYPKDPWLQCTRNGTWEQFNFDQKSKACPRVSVPFGTLDWTSYEHYGEPVCANGFEPTPEAAFCLDDWQYLWQPCRAKTYDSFICGPGEWVKLDVGYTCACHENFEFNGTTCVVIDECARKTDACQPGVSRCVPLAEGGYECACLLPDYEKRGHECVFKTCPIAALPKPDNHKRQGQFYLSDPNRQYFFVKTTVAMYISAWSNTHQVLSPAYRSVWQCVNSGTEAVWQLIEGTVTTYDDIKCSGKAACDCSFVPGFEGPTCSDVTKYCRGIDPCVPENTQNCDLCTDPKKGCDTAVCENEGMCLNVYGEDDEQNHVCSCTATWAGANCSNSISYCRLSPCLNGGDCTDDVMSGYICSCPRRNLEHYGMEACGIGTLCLNGGTCTNETSLDEVRGICQCPVGFSGQYCENAKDSKLSFNLDFNGIPSPQPIVSTKVKLSFLREFTLCGWVRYRPTPGAGEEQPPFLSLILDQSDTEFLSISNRGITLNGTRALQFEAEPNLWKHDGQMVNRTNFPAVTTTSDGNFYIQLARPQPGRAPFIGDIGYVTFDYTRTDDQEIKQLAFNCTLSKDASLIQWPENYTRIDDSNPGVTKSYPGICAAPQRDCRQNDRNCTTKDKIPPTIVSCPQDMRIVSSQRLVQVNWTAQFEDNVAVVRIEANYRSGQIFSWGMYAILITAYDANENSVTCQFKVTVAPNECGGVISPENGRSTMRDVNGTDAIKAVFVNCTAEYYPPIRPSFYLCDSLGQWDRWHGMLPGAEFQIPDCGRTETSNQQMNGNITTTGDCKNGYQDVSNALDQYCDSVRATAAECSYYVSNPCQPLLGDREKRQVDEGVEQVVADVNKYDFNVTVNDTFVYSVPGLRAALENATSDARMTLDEEIGCPDEFPIKTLDVATQKVSCASCGRCQKPKSVQVNGQQQDVCDCLCPLGSYCSDDTCTECPANYTTYNCHSSGHGEADCQIICGPGLMVRDSDNCEPCPRGTFSDHVSAICDQCPVGATTNHTGATSESECFFCAAGMKLDVDEECVACPKGTYKTEQDGSGCTQCPHGGVWEYTTPEEGSTLLANCSLLAKCPQDEHPISDDPLIYVNPTHAIAEYCTKCPFGTTTEARNCAPLKCCNCTTLATCSNVQCTPGSTRVSQQCAENLECDEATYTCKEKSSTHTNEKHSPSRWWIGVLVGVGAVCLAAAALFALVWYRSSFNQFICCGKGRNKEMISTQYQRREPNVQAPRLVLSDGNTSAAPATSPLPVRFKPRRMNSREIITTDLNPQPYVDYAEQQQTQPPITTHLPNRPPSTQTSVRLRNRHPVELSRLPPPIQTQRDTFHRSIPTRQSSRKRRSFHDSISSNRESYNEFDDESDEEDGYFG</sequence>
<dbReference type="Gene3D" id="2.10.50.10">
    <property type="entry name" value="Tumor Necrosis Factor Receptor, subunit A, domain 2"/>
    <property type="match status" value="2"/>
</dbReference>
<dbReference type="Proteomes" id="UP001177023">
    <property type="component" value="Unassembled WGS sequence"/>
</dbReference>
<accession>A0AA36CSJ4</accession>
<dbReference type="InterPro" id="IPR001304">
    <property type="entry name" value="C-type_lectin-like"/>
</dbReference>
<comment type="caution">
    <text evidence="12">The sequence shown here is derived from an EMBL/GenBank/DDBJ whole genome shotgun (WGS) entry which is preliminary data.</text>
</comment>
<keyword evidence="1" id="KW-0677">Repeat</keyword>
<proteinExistence type="predicted"/>
<dbReference type="InterPro" id="IPR011641">
    <property type="entry name" value="Tyr-kin_ephrin_A/B_rcpt-like"/>
</dbReference>
<feature type="transmembrane region" description="Helical" evidence="6">
    <location>
        <begin position="1801"/>
        <end position="1825"/>
    </location>
</feature>
<feature type="compositionally biased region" description="Polar residues" evidence="5">
    <location>
        <begin position="1906"/>
        <end position="1929"/>
    </location>
</feature>
<evidence type="ECO:0000256" key="4">
    <source>
        <dbReference type="PROSITE-ProRule" id="PRU00302"/>
    </source>
</evidence>
<dbReference type="PROSITE" id="PS01186">
    <property type="entry name" value="EGF_2"/>
    <property type="match status" value="1"/>
</dbReference>
<dbReference type="SMART" id="SM00179">
    <property type="entry name" value="EGF_CA"/>
    <property type="match status" value="2"/>
</dbReference>
<evidence type="ECO:0000259" key="10">
    <source>
        <dbReference type="PROSITE" id="PS50825"/>
    </source>
</evidence>